<dbReference type="AlphaFoldDB" id="A0A0S4JBG5"/>
<feature type="region of interest" description="Disordered" evidence="1">
    <location>
        <begin position="1"/>
        <end position="75"/>
    </location>
</feature>
<evidence type="ECO:0000313" key="2">
    <source>
        <dbReference type="EMBL" id="CUG87528.1"/>
    </source>
</evidence>
<organism evidence="2 3">
    <name type="scientific">Bodo saltans</name>
    <name type="common">Flagellated protozoan</name>
    <dbReference type="NCBI Taxonomy" id="75058"/>
    <lineage>
        <taxon>Eukaryota</taxon>
        <taxon>Discoba</taxon>
        <taxon>Euglenozoa</taxon>
        <taxon>Kinetoplastea</taxon>
        <taxon>Metakinetoplastina</taxon>
        <taxon>Eubodonida</taxon>
        <taxon>Bodonidae</taxon>
        <taxon>Bodo</taxon>
    </lineage>
</organism>
<evidence type="ECO:0000313" key="3">
    <source>
        <dbReference type="Proteomes" id="UP000051952"/>
    </source>
</evidence>
<name>A0A0S4JBG5_BODSA</name>
<reference evidence="3" key="1">
    <citation type="submission" date="2015-09" db="EMBL/GenBank/DDBJ databases">
        <authorList>
            <consortium name="Pathogen Informatics"/>
        </authorList>
    </citation>
    <scope>NUCLEOTIDE SEQUENCE [LARGE SCALE GENOMIC DNA]</scope>
    <source>
        <strain evidence="3">Lake Konstanz</strain>
    </source>
</reference>
<evidence type="ECO:0000256" key="1">
    <source>
        <dbReference type="SAM" id="MobiDB-lite"/>
    </source>
</evidence>
<dbReference type="EMBL" id="CYKH01001538">
    <property type="protein sequence ID" value="CUG87528.1"/>
    <property type="molecule type" value="Genomic_DNA"/>
</dbReference>
<dbReference type="VEuPathDB" id="TriTrypDB:BSAL_10490"/>
<proteinExistence type="predicted"/>
<gene>
    <name evidence="2" type="ORF">BSAL_10490</name>
</gene>
<keyword evidence="3" id="KW-1185">Reference proteome</keyword>
<accession>A0A0S4JBG5</accession>
<sequence>MLHRSSGRNGGVALAPPPVKPSAKTSGNVDSEKEGNNREVTPPPQPPTMCHALSGRVGFSVVPPPPPPPQDVSVL</sequence>
<dbReference type="Proteomes" id="UP000051952">
    <property type="component" value="Unassembled WGS sequence"/>
</dbReference>
<feature type="compositionally biased region" description="Pro residues" evidence="1">
    <location>
        <begin position="62"/>
        <end position="75"/>
    </location>
</feature>
<protein>
    <submittedName>
        <fullName evidence="2">Uncharacterized protein</fullName>
    </submittedName>
</protein>